<comment type="caution">
    <text evidence="8">The sequence shown here is derived from an EMBL/GenBank/DDBJ whole genome shotgun (WGS) entry which is preliminary data.</text>
</comment>
<dbReference type="SUPFAM" id="SSF51206">
    <property type="entry name" value="cAMP-binding domain-like"/>
    <property type="match status" value="1"/>
</dbReference>
<gene>
    <name evidence="8" type="ORF">SCF082_LOCUS22355</name>
</gene>
<feature type="compositionally biased region" description="Basic and acidic residues" evidence="5">
    <location>
        <begin position="61"/>
        <end position="70"/>
    </location>
</feature>
<evidence type="ECO:0000256" key="5">
    <source>
        <dbReference type="SAM" id="MobiDB-lite"/>
    </source>
</evidence>
<feature type="transmembrane region" description="Helical" evidence="6">
    <location>
        <begin position="428"/>
        <end position="446"/>
    </location>
</feature>
<keyword evidence="3 6" id="KW-1133">Transmembrane helix</keyword>
<feature type="transmembrane region" description="Helical" evidence="6">
    <location>
        <begin position="201"/>
        <end position="219"/>
    </location>
</feature>
<keyword evidence="8" id="KW-0407">Ion channel</keyword>
<dbReference type="SUPFAM" id="SSF81324">
    <property type="entry name" value="Voltage-gated potassium channels"/>
    <property type="match status" value="1"/>
</dbReference>
<dbReference type="PANTHER" id="PTHR10217:SF435">
    <property type="entry name" value="POTASSIUM VOLTAGE-GATED CHANNEL PROTEIN EAG"/>
    <property type="match status" value="1"/>
</dbReference>
<keyword evidence="4 6" id="KW-0472">Membrane</keyword>
<feature type="transmembrane region" description="Helical" evidence="6">
    <location>
        <begin position="344"/>
        <end position="365"/>
    </location>
</feature>
<reference evidence="8 9" key="1">
    <citation type="submission" date="2024-02" db="EMBL/GenBank/DDBJ databases">
        <authorList>
            <person name="Chen Y."/>
            <person name="Shah S."/>
            <person name="Dougan E. K."/>
            <person name="Thang M."/>
            <person name="Chan C."/>
        </authorList>
    </citation>
    <scope>NUCLEOTIDE SEQUENCE [LARGE SCALE GENOMIC DNA]</scope>
</reference>
<evidence type="ECO:0000256" key="2">
    <source>
        <dbReference type="ARBA" id="ARBA00022692"/>
    </source>
</evidence>
<keyword evidence="2 6" id="KW-0812">Transmembrane</keyword>
<dbReference type="InterPro" id="IPR050818">
    <property type="entry name" value="KCNH_animal-type"/>
</dbReference>
<proteinExistence type="predicted"/>
<dbReference type="Proteomes" id="UP001642464">
    <property type="component" value="Unassembled WGS sequence"/>
</dbReference>
<dbReference type="InterPro" id="IPR003938">
    <property type="entry name" value="K_chnl_volt-dep_EAG/ELK/ERG"/>
</dbReference>
<keyword evidence="9" id="KW-1185">Reference proteome</keyword>
<evidence type="ECO:0000256" key="1">
    <source>
        <dbReference type="ARBA" id="ARBA00004141"/>
    </source>
</evidence>
<dbReference type="Pfam" id="PF00520">
    <property type="entry name" value="Ion_trans"/>
    <property type="match status" value="1"/>
</dbReference>
<feature type="compositionally biased region" description="Low complexity" evidence="5">
    <location>
        <begin position="77"/>
        <end position="86"/>
    </location>
</feature>
<accession>A0ABP0LGI9</accession>
<keyword evidence="8" id="KW-0813">Transport</keyword>
<feature type="transmembrane region" description="Helical" evidence="6">
    <location>
        <begin position="397"/>
        <end position="416"/>
    </location>
</feature>
<dbReference type="PANTHER" id="PTHR10217">
    <property type="entry name" value="VOLTAGE AND LIGAND GATED POTASSIUM CHANNEL"/>
    <property type="match status" value="1"/>
</dbReference>
<sequence>MFDSSLNERLRVILQELTAELERQSANLRSLEEEHRPPDPQRHEEPPQTSPTLELPIEAQESLRPEEKTDGPSFPIASAPSSARSAASKERKTITFEPDAAWEVREYDGGEARNGLGTQSDSNWTMDGRGLTEFEETVDLGENVRQMPVVKVKHARPQVALNVEQQRRLTLQAMRGEKTRQFQVSQVWYVINPESTKYATYWQFVTFAAMIFVAFVTPVQVGLFPMRIDGLMIFSLCVDAVFLADMVLQFFTMYPKRSARGIIWEDRLKKITKHYLKTWFFLDFTTLIPFDLISLASGADSLKEFKGIKVVRVLRLLKLMRIFRTSKLIHKLEVTLHIPYQQMALIRFLLILVLVCHWMACLWAMTLNLADSYYPKWIDSIADADLAFGIDTRTSEIRIYIAAFYFCSYTMTSVGYGDIGPQNIFERVTCTVIVLVAGLCWAYILGEVGAIVTDMNAEKQSFRKMMNGLNKMMQEQGLPQELRRRLRSFFLSNKHQAQFARDQKLLTTMSPQLQSEVSITLNWQWLLKVPFFREFIKVMDIKEQSGINTDPYRACIADIAHHMDSVAYAQQEMFGESQVLYILSKGLVVLNSRVALVGSVWGEDFVLADRELIRRTSAYALTYLEVLCLTGAKFFGVVERRATTCPQLKLIVRHHCVRMAARRGILMQASKLRRLNSPPVSYRKTGSKESQISAFSAQSHATPPQAAPPETVCPVLPPVPGTMPEDLAPLAPQEENRPMISEGGMIWQMCFVVCVWTSGSAGNLQC</sequence>
<organism evidence="8 9">
    <name type="scientific">Durusdinium trenchii</name>
    <dbReference type="NCBI Taxonomy" id="1381693"/>
    <lineage>
        <taxon>Eukaryota</taxon>
        <taxon>Sar</taxon>
        <taxon>Alveolata</taxon>
        <taxon>Dinophyceae</taxon>
        <taxon>Suessiales</taxon>
        <taxon>Symbiodiniaceae</taxon>
        <taxon>Durusdinium</taxon>
    </lineage>
</organism>
<name>A0ABP0LGI9_9DINO</name>
<dbReference type="Gene3D" id="1.10.287.70">
    <property type="match status" value="1"/>
</dbReference>
<dbReference type="PRINTS" id="PR01463">
    <property type="entry name" value="EAGCHANLFMLY"/>
</dbReference>
<evidence type="ECO:0000313" key="9">
    <source>
        <dbReference type="Proteomes" id="UP001642464"/>
    </source>
</evidence>
<keyword evidence="8" id="KW-0406">Ion transport</keyword>
<dbReference type="Gene3D" id="1.10.287.630">
    <property type="entry name" value="Helix hairpin bin"/>
    <property type="match status" value="1"/>
</dbReference>
<evidence type="ECO:0000256" key="4">
    <source>
        <dbReference type="ARBA" id="ARBA00023136"/>
    </source>
</evidence>
<feature type="compositionally biased region" description="Basic and acidic residues" evidence="5">
    <location>
        <begin position="30"/>
        <end position="46"/>
    </location>
</feature>
<evidence type="ECO:0000313" key="8">
    <source>
        <dbReference type="EMBL" id="CAK9037866.1"/>
    </source>
</evidence>
<feature type="region of interest" description="Disordered" evidence="5">
    <location>
        <begin position="24"/>
        <end position="94"/>
    </location>
</feature>
<dbReference type="EMBL" id="CAXAMM010016014">
    <property type="protein sequence ID" value="CAK9037866.1"/>
    <property type="molecule type" value="Genomic_DNA"/>
</dbReference>
<dbReference type="InterPro" id="IPR005821">
    <property type="entry name" value="Ion_trans_dom"/>
</dbReference>
<evidence type="ECO:0000259" key="7">
    <source>
        <dbReference type="Pfam" id="PF00520"/>
    </source>
</evidence>
<dbReference type="GO" id="GO:0034220">
    <property type="term" value="P:monoatomic ion transmembrane transport"/>
    <property type="evidence" value="ECO:0007669"/>
    <property type="project" value="UniProtKB-KW"/>
</dbReference>
<protein>
    <recommendedName>
        <fullName evidence="7">Ion transport domain-containing protein</fullName>
    </recommendedName>
</protein>
<comment type="subcellular location">
    <subcellularLocation>
        <location evidence="1">Membrane</location>
        <topology evidence="1">Multi-pass membrane protein</topology>
    </subcellularLocation>
</comment>
<dbReference type="InterPro" id="IPR018490">
    <property type="entry name" value="cNMP-bd_dom_sf"/>
</dbReference>
<feature type="domain" description="Ion transport" evidence="7">
    <location>
        <begin position="200"/>
        <end position="459"/>
    </location>
</feature>
<feature type="transmembrane region" description="Helical" evidence="6">
    <location>
        <begin position="231"/>
        <end position="254"/>
    </location>
</feature>
<evidence type="ECO:0000256" key="3">
    <source>
        <dbReference type="ARBA" id="ARBA00022989"/>
    </source>
</evidence>
<evidence type="ECO:0000256" key="6">
    <source>
        <dbReference type="SAM" id="Phobius"/>
    </source>
</evidence>